<dbReference type="GO" id="GO:0008270">
    <property type="term" value="F:zinc ion binding"/>
    <property type="evidence" value="ECO:0007669"/>
    <property type="project" value="InterPro"/>
</dbReference>
<reference evidence="11 12" key="1">
    <citation type="submission" date="2021-03" db="EMBL/GenBank/DDBJ databases">
        <title>Lysobacter sp. nov. isolated from soil of gangwondo yeongwol, south Korea.</title>
        <authorList>
            <person name="Kim K.R."/>
            <person name="Kim K.H."/>
            <person name="Jeon C.O."/>
        </authorList>
    </citation>
    <scope>NUCLEOTIDE SEQUENCE [LARGE SCALE GENOMIC DNA]</scope>
    <source>
        <strain evidence="11 12">R19</strain>
    </source>
</reference>
<dbReference type="InterPro" id="IPR049940">
    <property type="entry name" value="GluQ/Sye"/>
</dbReference>
<evidence type="ECO:0000256" key="1">
    <source>
        <dbReference type="ARBA" id="ARBA00022598"/>
    </source>
</evidence>
<feature type="binding site" evidence="7">
    <location>
        <position position="57"/>
    </location>
    <ligand>
        <name>L-glutamate</name>
        <dbReference type="ChEBI" id="CHEBI:29985"/>
    </ligand>
</feature>
<dbReference type="GO" id="GO:0004818">
    <property type="term" value="F:glutamate-tRNA ligase activity"/>
    <property type="evidence" value="ECO:0007669"/>
    <property type="project" value="TreeGrafter"/>
</dbReference>
<dbReference type="KEGG" id="lsf:I8J32_015245"/>
<dbReference type="Gene3D" id="3.40.50.620">
    <property type="entry name" value="HUPs"/>
    <property type="match status" value="1"/>
</dbReference>
<evidence type="ECO:0000256" key="5">
    <source>
        <dbReference type="ARBA" id="ARBA00022840"/>
    </source>
</evidence>
<dbReference type="GO" id="GO:0005829">
    <property type="term" value="C:cytosol"/>
    <property type="evidence" value="ECO:0007669"/>
    <property type="project" value="TreeGrafter"/>
</dbReference>
<evidence type="ECO:0000256" key="2">
    <source>
        <dbReference type="ARBA" id="ARBA00022723"/>
    </source>
</evidence>
<organism evidence="11 12">
    <name type="scientific">Agrilutibacter solisilvae</name>
    <dbReference type="NCBI Taxonomy" id="2763317"/>
    <lineage>
        <taxon>Bacteria</taxon>
        <taxon>Pseudomonadati</taxon>
        <taxon>Pseudomonadota</taxon>
        <taxon>Gammaproteobacteria</taxon>
        <taxon>Lysobacterales</taxon>
        <taxon>Lysobacteraceae</taxon>
        <taxon>Agrilutibacter</taxon>
    </lineage>
</organism>
<feature type="short sequence motif" description="'HIGH' region" evidence="7">
    <location>
        <begin position="24"/>
        <end position="34"/>
    </location>
</feature>
<dbReference type="NCBIfam" id="TIGR03838">
    <property type="entry name" value="queuosine_YadB"/>
    <property type="match status" value="1"/>
</dbReference>
<dbReference type="Proteomes" id="UP000639274">
    <property type="component" value="Chromosome"/>
</dbReference>
<comment type="caution">
    <text evidence="7">Lacks conserved residue(s) required for the propagation of feature annotation.</text>
</comment>
<evidence type="ECO:0000256" key="4">
    <source>
        <dbReference type="ARBA" id="ARBA00022833"/>
    </source>
</evidence>
<dbReference type="GO" id="GO:0005524">
    <property type="term" value="F:ATP binding"/>
    <property type="evidence" value="ECO:0007669"/>
    <property type="project" value="UniProtKB-KW"/>
</dbReference>
<dbReference type="PANTHER" id="PTHR43311">
    <property type="entry name" value="GLUTAMATE--TRNA LIGASE"/>
    <property type="match status" value="1"/>
</dbReference>
<keyword evidence="3 7" id="KW-0547">Nucleotide-binding</keyword>
<protein>
    <recommendedName>
        <fullName evidence="7">Glutamyl-Q tRNA(Asp) synthetase</fullName>
        <shortName evidence="7">Glu-Q-RSs</shortName>
        <ecNumber evidence="7">6.1.1.-</ecNumber>
    </recommendedName>
</protein>
<keyword evidence="12" id="KW-1185">Reference proteome</keyword>
<feature type="domain" description="Glutamyl/glutaminyl-tRNA synthetase class Ib catalytic" evidence="10">
    <location>
        <begin position="19"/>
        <end position="246"/>
    </location>
</feature>
<dbReference type="PANTHER" id="PTHR43311:SF1">
    <property type="entry name" value="GLUTAMYL-Q TRNA(ASP) SYNTHETASE"/>
    <property type="match status" value="1"/>
</dbReference>
<dbReference type="InterPro" id="IPR020058">
    <property type="entry name" value="Glu/Gln-tRNA-synth_Ib_cat-dom"/>
</dbReference>
<dbReference type="InterPro" id="IPR014729">
    <property type="entry name" value="Rossmann-like_a/b/a_fold"/>
</dbReference>
<feature type="short sequence motif" description="'KMSKS' region" evidence="7">
    <location>
        <begin position="239"/>
        <end position="243"/>
    </location>
</feature>
<feature type="binding site" evidence="7">
    <location>
        <begin position="21"/>
        <end position="25"/>
    </location>
    <ligand>
        <name>L-glutamate</name>
        <dbReference type="ChEBI" id="CHEBI:29985"/>
    </ligand>
</feature>
<dbReference type="InterPro" id="IPR022380">
    <property type="entry name" value="Glu-Q_tRNA(Asp)_Synthase"/>
</dbReference>
<dbReference type="NCBIfam" id="NF004314">
    <property type="entry name" value="PRK05710.1-3"/>
    <property type="match status" value="1"/>
</dbReference>
<keyword evidence="4" id="KW-0862">Zinc</keyword>
<dbReference type="InterPro" id="IPR000924">
    <property type="entry name" value="Glu/Gln-tRNA-synth"/>
</dbReference>
<feature type="binding site" evidence="7">
    <location>
        <position position="201"/>
    </location>
    <ligand>
        <name>L-glutamate</name>
        <dbReference type="ChEBI" id="CHEBI:29985"/>
    </ligand>
</feature>
<dbReference type="Pfam" id="PF00749">
    <property type="entry name" value="tRNA-synt_1c"/>
    <property type="match status" value="1"/>
</dbReference>
<dbReference type="EMBL" id="CP071518">
    <property type="protein sequence ID" value="QSX78045.1"/>
    <property type="molecule type" value="Genomic_DNA"/>
</dbReference>
<gene>
    <name evidence="11" type="primary">gluQRS</name>
    <name evidence="7" type="synonym">gluQ</name>
    <name evidence="11" type="ORF">I8J32_015245</name>
</gene>
<dbReference type="GO" id="GO:0006424">
    <property type="term" value="P:glutamyl-tRNA aminoacylation"/>
    <property type="evidence" value="ECO:0007669"/>
    <property type="project" value="InterPro"/>
</dbReference>
<feature type="binding site" evidence="7">
    <location>
        <position position="183"/>
    </location>
    <ligand>
        <name>L-glutamate</name>
        <dbReference type="ChEBI" id="CHEBI:29985"/>
    </ligand>
</feature>
<feature type="binding site" evidence="7">
    <location>
        <position position="242"/>
    </location>
    <ligand>
        <name>ATP</name>
        <dbReference type="ChEBI" id="CHEBI:30616"/>
    </ligand>
</feature>
<evidence type="ECO:0000256" key="6">
    <source>
        <dbReference type="ARBA" id="ARBA00023146"/>
    </source>
</evidence>
<evidence type="ECO:0000313" key="12">
    <source>
        <dbReference type="Proteomes" id="UP000639274"/>
    </source>
</evidence>
<sequence>MHTRPDAAPDRSATGAGYRGRFAPSPTGDLHPGSLVAALGSWLLARQSDGAWLVRVEDVDPPREVAGATQRQLDALAAFGLQSDEPVVRQSERGALYAAALDRLLAQGDAFECHCSRTDLRATHGIHRHCVPGRRRPDPAIRLRVPDGAVIAFDDALQGTYCQDVAREVGDFVLRRTEGLWAYQLAVVVDDAAQGITDVVRGADLLDSTPRQILLQQRLGLPVPRHAHLPLVVDALGNKLSKSEAAAPVDPARPLPALQSAWAALRQDPAAVDGIGDVAGFLAHARAAFDAARLRGAAQVAFAASQHTGFTIAS</sequence>
<dbReference type="AlphaFoldDB" id="A0A974Y077"/>
<dbReference type="SUPFAM" id="SSF52374">
    <property type="entry name" value="Nucleotidylyl transferase"/>
    <property type="match status" value="1"/>
</dbReference>
<dbReference type="GO" id="GO:0006400">
    <property type="term" value="P:tRNA modification"/>
    <property type="evidence" value="ECO:0007669"/>
    <property type="project" value="InterPro"/>
</dbReference>
<evidence type="ECO:0000256" key="8">
    <source>
        <dbReference type="RuleBase" id="RU363037"/>
    </source>
</evidence>
<keyword evidence="6 7" id="KW-0030">Aminoacyl-tRNA synthetase</keyword>
<evidence type="ECO:0000256" key="3">
    <source>
        <dbReference type="ARBA" id="ARBA00022741"/>
    </source>
</evidence>
<keyword evidence="5 7" id="KW-0067">ATP-binding</keyword>
<evidence type="ECO:0000313" key="11">
    <source>
        <dbReference type="EMBL" id="QSX78045.1"/>
    </source>
</evidence>
<dbReference type="RefSeq" id="WP_200615988.1">
    <property type="nucleotide sequence ID" value="NZ_CP071518.1"/>
</dbReference>
<comment type="similarity">
    <text evidence="7">Belongs to the class-I aminoacyl-tRNA synthetase family. GluQ subfamily.</text>
</comment>
<feature type="region of interest" description="Disordered" evidence="9">
    <location>
        <begin position="1"/>
        <end position="25"/>
    </location>
</feature>
<keyword evidence="1 7" id="KW-0436">Ligase</keyword>
<keyword evidence="8" id="KW-0648">Protein biosynthesis</keyword>
<proteinExistence type="inferred from homology"/>
<evidence type="ECO:0000256" key="9">
    <source>
        <dbReference type="SAM" id="MobiDB-lite"/>
    </source>
</evidence>
<keyword evidence="2" id="KW-0479">Metal-binding</keyword>
<dbReference type="PRINTS" id="PR00987">
    <property type="entry name" value="TRNASYNTHGLU"/>
</dbReference>
<dbReference type="HAMAP" id="MF_01428">
    <property type="entry name" value="Glu_Q_tRNA_synth"/>
    <property type="match status" value="1"/>
</dbReference>
<comment type="function">
    <text evidence="7">Catalyzes the tRNA-independent activation of glutamate in presence of ATP and the subsequent transfer of glutamate onto a tRNA(Asp). Glutamate is transferred on the 2-amino-5-(4,5-dihydroxy-2-cyclopenten-1-yl) moiety of the queuosine in the wobble position of the QUC anticodon.</text>
</comment>
<evidence type="ECO:0000259" key="10">
    <source>
        <dbReference type="Pfam" id="PF00749"/>
    </source>
</evidence>
<name>A0A974Y077_9GAMM</name>
<evidence type="ECO:0000256" key="7">
    <source>
        <dbReference type="HAMAP-Rule" id="MF_01428"/>
    </source>
</evidence>
<dbReference type="EC" id="6.1.1.-" evidence="7"/>
<accession>A0A974Y077</accession>